<dbReference type="SMART" id="SM00191">
    <property type="entry name" value="Int_alpha"/>
    <property type="match status" value="3"/>
</dbReference>
<evidence type="ECO:0000256" key="4">
    <source>
        <dbReference type="SAM" id="SignalP"/>
    </source>
</evidence>
<dbReference type="Pfam" id="PF01839">
    <property type="entry name" value="FG-GAP"/>
    <property type="match status" value="2"/>
</dbReference>
<protein>
    <submittedName>
        <fullName evidence="5">FG-GAP repeat protein</fullName>
    </submittedName>
</protein>
<feature type="signal peptide" evidence="4">
    <location>
        <begin position="1"/>
        <end position="26"/>
    </location>
</feature>
<keyword evidence="2" id="KW-0677">Repeat</keyword>
<evidence type="ECO:0000313" key="5">
    <source>
        <dbReference type="EMBL" id="GAA2733601.1"/>
    </source>
</evidence>
<evidence type="ECO:0000313" key="6">
    <source>
        <dbReference type="Proteomes" id="UP001501842"/>
    </source>
</evidence>
<dbReference type="InterPro" id="IPR028994">
    <property type="entry name" value="Integrin_alpha_N"/>
</dbReference>
<dbReference type="PANTHER" id="PTHR46580:SF4">
    <property type="entry name" value="ATP_GTP-BINDING PROTEIN"/>
    <property type="match status" value="1"/>
</dbReference>
<dbReference type="Proteomes" id="UP001501842">
    <property type="component" value="Unassembled WGS sequence"/>
</dbReference>
<evidence type="ECO:0000256" key="1">
    <source>
        <dbReference type="ARBA" id="ARBA00022729"/>
    </source>
</evidence>
<accession>A0ABP6H0K0</accession>
<gene>
    <name evidence="5" type="ORF">GCM10010439_54040</name>
</gene>
<keyword evidence="6" id="KW-1185">Reference proteome</keyword>
<evidence type="ECO:0000256" key="2">
    <source>
        <dbReference type="ARBA" id="ARBA00022737"/>
    </source>
</evidence>
<name>A0ABP6H0K0_9ACTN</name>
<dbReference type="Pfam" id="PF13517">
    <property type="entry name" value="FG-GAP_3"/>
    <property type="match status" value="2"/>
</dbReference>
<dbReference type="PROSITE" id="PS51470">
    <property type="entry name" value="FG_GAP"/>
    <property type="match status" value="1"/>
</dbReference>
<dbReference type="InterPro" id="IPR013519">
    <property type="entry name" value="Int_alpha_beta-p"/>
</dbReference>
<sequence>MKIFSLALTGVTLTALAVLPAAPASAKAPAKPHDFNGDGRTDLVVNGPTSVKRGQIGPGIVAIAYGKTGRKQVITRDSAGVSSIDHGDGFGEFTASADFDRDGYADLAVTGPEEDGVTIVYGSKKGLSKRVAFLPTPSPQPEPPYSALAVGDFDRDGRADLVATVRNRYWIFSKVDKGKKPTSRTGDVVDRANDTNYRPNRLFPAAGDFTGDGRDDLVLGNDHNTQARLLKNSAAGLTAPVPVSGLTGIQKLAVGDLDGDGRDDLVSSYWGSVQIRMGRPSGFAKTKTLNGRSPGIPLTGQRHTLGTSLAVGDINRDGKDDLAIGASSAGAKQSGQVVVLYGHKNGVTTKRAQVFSQKNKGLKASAESGDQFGSAVRLVDLTGDRRLDLVIGSSGENRTTGRLYVLAGKKGRITTVGAKQYKPKDFGLGGTRLGALLLP</sequence>
<dbReference type="Gene3D" id="2.130.10.130">
    <property type="entry name" value="Integrin alpha, N-terminal"/>
    <property type="match status" value="3"/>
</dbReference>
<keyword evidence="3" id="KW-0325">Glycoprotein</keyword>
<dbReference type="InterPro" id="IPR013517">
    <property type="entry name" value="FG-GAP"/>
</dbReference>
<evidence type="ECO:0000256" key="3">
    <source>
        <dbReference type="ARBA" id="ARBA00023180"/>
    </source>
</evidence>
<dbReference type="EMBL" id="BAAATZ010000025">
    <property type="protein sequence ID" value="GAA2733601.1"/>
    <property type="molecule type" value="Genomic_DNA"/>
</dbReference>
<dbReference type="PANTHER" id="PTHR46580">
    <property type="entry name" value="SENSOR KINASE-RELATED"/>
    <property type="match status" value="1"/>
</dbReference>
<feature type="chain" id="PRO_5046574092" evidence="4">
    <location>
        <begin position="27"/>
        <end position="439"/>
    </location>
</feature>
<proteinExistence type="predicted"/>
<reference evidence="6" key="1">
    <citation type="journal article" date="2019" name="Int. J. Syst. Evol. Microbiol.">
        <title>The Global Catalogue of Microorganisms (GCM) 10K type strain sequencing project: providing services to taxonomists for standard genome sequencing and annotation.</title>
        <authorList>
            <consortium name="The Broad Institute Genomics Platform"/>
            <consortium name="The Broad Institute Genome Sequencing Center for Infectious Disease"/>
            <person name="Wu L."/>
            <person name="Ma J."/>
        </authorList>
    </citation>
    <scope>NUCLEOTIDE SEQUENCE [LARGE SCALE GENOMIC DNA]</scope>
    <source>
        <strain evidence="6">JCM 8201</strain>
    </source>
</reference>
<dbReference type="RefSeq" id="WP_344454158.1">
    <property type="nucleotide sequence ID" value="NZ_BAAATZ010000025.1"/>
</dbReference>
<keyword evidence="1 4" id="KW-0732">Signal</keyword>
<comment type="caution">
    <text evidence="5">The sequence shown here is derived from an EMBL/GenBank/DDBJ whole genome shotgun (WGS) entry which is preliminary data.</text>
</comment>
<dbReference type="SUPFAM" id="SSF69318">
    <property type="entry name" value="Integrin alpha N-terminal domain"/>
    <property type="match status" value="1"/>
</dbReference>
<organism evidence="5 6">
    <name type="scientific">Actinocorallia aurantiaca</name>
    <dbReference type="NCBI Taxonomy" id="46204"/>
    <lineage>
        <taxon>Bacteria</taxon>
        <taxon>Bacillati</taxon>
        <taxon>Actinomycetota</taxon>
        <taxon>Actinomycetes</taxon>
        <taxon>Streptosporangiales</taxon>
        <taxon>Thermomonosporaceae</taxon>
        <taxon>Actinocorallia</taxon>
    </lineage>
</organism>